<feature type="transmembrane region" description="Helical" evidence="2">
    <location>
        <begin position="12"/>
        <end position="29"/>
    </location>
</feature>
<keyword evidence="2" id="KW-0472">Membrane</keyword>
<feature type="region of interest" description="Disordered" evidence="1">
    <location>
        <begin position="202"/>
        <end position="265"/>
    </location>
</feature>
<feature type="compositionally biased region" description="Gly residues" evidence="1">
    <location>
        <begin position="531"/>
        <end position="550"/>
    </location>
</feature>
<protein>
    <submittedName>
        <fullName evidence="3">Uncharacterized protein</fullName>
    </submittedName>
</protein>
<feature type="compositionally biased region" description="Basic residues" evidence="1">
    <location>
        <begin position="241"/>
        <end position="251"/>
    </location>
</feature>
<feature type="compositionally biased region" description="Basic and acidic residues" evidence="1">
    <location>
        <begin position="721"/>
        <end position="744"/>
    </location>
</feature>
<evidence type="ECO:0000256" key="1">
    <source>
        <dbReference type="SAM" id="MobiDB-lite"/>
    </source>
</evidence>
<accession>A0AAD3NUY5</accession>
<dbReference type="AlphaFoldDB" id="A0AAD3NUY5"/>
<organism evidence="3 4">
    <name type="scientific">Cryptomeria japonica</name>
    <name type="common">Japanese cedar</name>
    <name type="synonym">Cupressus japonica</name>
    <dbReference type="NCBI Taxonomy" id="3369"/>
    <lineage>
        <taxon>Eukaryota</taxon>
        <taxon>Viridiplantae</taxon>
        <taxon>Streptophyta</taxon>
        <taxon>Embryophyta</taxon>
        <taxon>Tracheophyta</taxon>
        <taxon>Spermatophyta</taxon>
        <taxon>Pinopsida</taxon>
        <taxon>Pinidae</taxon>
        <taxon>Conifers II</taxon>
        <taxon>Cupressales</taxon>
        <taxon>Cupressaceae</taxon>
        <taxon>Cryptomeria</taxon>
    </lineage>
</organism>
<proteinExistence type="predicted"/>
<feature type="compositionally biased region" description="Basic and acidic residues" evidence="1">
    <location>
        <begin position="563"/>
        <end position="607"/>
    </location>
</feature>
<feature type="compositionally biased region" description="Polar residues" evidence="1">
    <location>
        <begin position="206"/>
        <end position="221"/>
    </location>
</feature>
<evidence type="ECO:0000313" key="3">
    <source>
        <dbReference type="EMBL" id="GLJ59458.1"/>
    </source>
</evidence>
<gene>
    <name evidence="3" type="ORF">SUGI_1509300</name>
</gene>
<feature type="compositionally biased region" description="Basic and acidic residues" evidence="1">
    <location>
        <begin position="502"/>
        <end position="522"/>
    </location>
</feature>
<comment type="caution">
    <text evidence="3">The sequence shown here is derived from an EMBL/GenBank/DDBJ whole genome shotgun (WGS) entry which is preliminary data.</text>
</comment>
<feature type="compositionally biased region" description="Basic and acidic residues" evidence="1">
    <location>
        <begin position="689"/>
        <end position="713"/>
    </location>
</feature>
<reference evidence="3" key="1">
    <citation type="submission" date="2022-12" db="EMBL/GenBank/DDBJ databases">
        <title>Chromosome-Level Genome Assembly of Japanese Cedar (Cryptomeriajaponica D. Don).</title>
        <authorList>
            <person name="Fujino T."/>
            <person name="Yamaguchi K."/>
            <person name="Yokoyama T."/>
            <person name="Hamanaka T."/>
            <person name="Harazono Y."/>
            <person name="Kamada H."/>
            <person name="Kobayashi W."/>
            <person name="Ujino-Ihara T."/>
            <person name="Uchiyama K."/>
            <person name="Matsumoto A."/>
            <person name="Izuno A."/>
            <person name="Tsumura Y."/>
            <person name="Toyoda A."/>
            <person name="Shigenobu S."/>
            <person name="Moriguchi Y."/>
            <person name="Ueno S."/>
            <person name="Kasahara M."/>
        </authorList>
    </citation>
    <scope>NUCLEOTIDE SEQUENCE</scope>
</reference>
<feature type="compositionally biased region" description="Polar residues" evidence="1">
    <location>
        <begin position="657"/>
        <end position="680"/>
    </location>
</feature>
<evidence type="ECO:0000256" key="2">
    <source>
        <dbReference type="SAM" id="Phobius"/>
    </source>
</evidence>
<feature type="region of interest" description="Disordered" evidence="1">
    <location>
        <begin position="402"/>
        <end position="744"/>
    </location>
</feature>
<keyword evidence="2" id="KW-1133">Transmembrane helix</keyword>
<feature type="region of interest" description="Disordered" evidence="1">
    <location>
        <begin position="53"/>
        <end position="80"/>
    </location>
</feature>
<sequence>MKASPKSSLRQVNLLLFYFILIQSTYYAIATTPKPTSSFTSLETLPLPATNINKTNEVGGSESPLSLITSPTQADSGESSEIIDEDDLDSSAATSNINMVPRGSNKVEEQLAAPSITTVHQVWASSSSDSLDELSPEMISKLRNDVPFLAAYSIRPRLVGGVSSNPYGNQQSGALASPSSYTTQLQAPSTAASDIVASRTRGDNGLSISQTSAANSPQSPLSKLGNFNEFKVETSSTSKSEHHHKRKTILKRRGEDQQPAELKSKRRQMLNTASQLMAKRRFKSKRNNRFTKRIGSVVGRGGRNNKKKSRRDLQLSGRLIKRAKNAAQRNQAKTGRLRRRLNGRNLQHHLNVIKHGRYLQEQPIELGTAKDGTPLDSTKVGSDDSGVKATRIFLEIVLSSNNGAAKSGSDEEEKSILSGRGEEREDEEEGGNEESAAPLPEPRRVGDDDVEEEGDTVTVIPKYDGVDDDPEPVDDAGSDKSANGKREEPSRGGTEMADGASESEKFDDREPRTQRVNRERPNQIDNKSVSGGDGIVSGGGVGATIGGDGSGSNNSDDGTDPSESDRTNYDSSRMKQETESKPANDKDNREPSRIDNTDRLSSTDDRGSSVGTDRISDADEDSISDERKSGGDIERIGGTKPDRGDTDRRQGGAAGSENETNKASSGEDSSGRGDTSTSMARSEEEDSDIDYRDEMAAEGERKKKRPQHDDDSSKGGNSTRKNKEDCDDGQNHYSDHGDNHHHDHHDTIKWLQDAIPGEPGIDYPIISKVNLTSFNCRDQKYPGYYADVSSRCQVSRISISSHKLPQLINIA</sequence>
<dbReference type="Proteomes" id="UP001234787">
    <property type="component" value="Unassembled WGS sequence"/>
</dbReference>
<feature type="compositionally biased region" description="Basic and acidic residues" evidence="1">
    <location>
        <begin position="624"/>
        <end position="650"/>
    </location>
</feature>
<keyword evidence="4" id="KW-1185">Reference proteome</keyword>
<feature type="compositionally biased region" description="Acidic residues" evidence="1">
    <location>
        <begin position="466"/>
        <end position="476"/>
    </location>
</feature>
<feature type="compositionally biased region" description="Polar residues" evidence="1">
    <location>
        <begin position="53"/>
        <end position="73"/>
    </location>
</feature>
<name>A0AAD3NUY5_CRYJA</name>
<dbReference type="EMBL" id="BSEH01000946">
    <property type="protein sequence ID" value="GLJ59458.1"/>
    <property type="molecule type" value="Genomic_DNA"/>
</dbReference>
<keyword evidence="2" id="KW-0812">Transmembrane</keyword>
<evidence type="ECO:0000313" key="4">
    <source>
        <dbReference type="Proteomes" id="UP001234787"/>
    </source>
</evidence>